<dbReference type="PROSITE" id="PS51781">
    <property type="entry name" value="SH3B"/>
    <property type="match status" value="1"/>
</dbReference>
<dbReference type="RefSeq" id="WP_359656349.1">
    <property type="nucleotide sequence ID" value="NZ_JBEXZP010000128.1"/>
</dbReference>
<evidence type="ECO:0000313" key="4">
    <source>
        <dbReference type="Proteomes" id="UP001550378"/>
    </source>
</evidence>
<evidence type="ECO:0000256" key="1">
    <source>
        <dbReference type="SAM" id="SignalP"/>
    </source>
</evidence>
<dbReference type="SMART" id="SM00287">
    <property type="entry name" value="SH3b"/>
    <property type="match status" value="1"/>
</dbReference>
<accession>A0ABV2WGE6</accession>
<dbReference type="Proteomes" id="UP001550378">
    <property type="component" value="Unassembled WGS sequence"/>
</dbReference>
<feature type="domain" description="SH3b" evidence="2">
    <location>
        <begin position="40"/>
        <end position="111"/>
    </location>
</feature>
<organism evidence="3 4">
    <name type="scientific">Streptomyces lavendulocolor</name>
    <dbReference type="NCBI Taxonomy" id="67316"/>
    <lineage>
        <taxon>Bacteria</taxon>
        <taxon>Bacillati</taxon>
        <taxon>Actinomycetota</taxon>
        <taxon>Actinomycetes</taxon>
        <taxon>Kitasatosporales</taxon>
        <taxon>Streptomycetaceae</taxon>
        <taxon>Streptomyces</taxon>
    </lineage>
</organism>
<evidence type="ECO:0000259" key="2">
    <source>
        <dbReference type="PROSITE" id="PS51781"/>
    </source>
</evidence>
<reference evidence="3 4" key="1">
    <citation type="submission" date="2024-06" db="EMBL/GenBank/DDBJ databases">
        <title>The Natural Products Discovery Center: Release of the First 8490 Sequenced Strains for Exploring Actinobacteria Biosynthetic Diversity.</title>
        <authorList>
            <person name="Kalkreuter E."/>
            <person name="Kautsar S.A."/>
            <person name="Yang D."/>
            <person name="Bader C.D."/>
            <person name="Teijaro C.N."/>
            <person name="Fluegel L."/>
            <person name="Davis C.M."/>
            <person name="Simpson J.R."/>
            <person name="Lauterbach L."/>
            <person name="Steele A.D."/>
            <person name="Gui C."/>
            <person name="Meng S."/>
            <person name="Li G."/>
            <person name="Viehrig K."/>
            <person name="Ye F."/>
            <person name="Su P."/>
            <person name="Kiefer A.F."/>
            <person name="Nichols A."/>
            <person name="Cepeda A.J."/>
            <person name="Yan W."/>
            <person name="Fan B."/>
            <person name="Jiang Y."/>
            <person name="Adhikari A."/>
            <person name="Zheng C.-J."/>
            <person name="Schuster L."/>
            <person name="Cowan T.M."/>
            <person name="Smanski M.J."/>
            <person name="Chevrette M.G."/>
            <person name="De Carvalho L.P.S."/>
            <person name="Shen B."/>
        </authorList>
    </citation>
    <scope>NUCLEOTIDE SEQUENCE [LARGE SCALE GENOMIC DNA]</scope>
    <source>
        <strain evidence="3 4">NPDC006337</strain>
    </source>
</reference>
<protein>
    <submittedName>
        <fullName evidence="3">SH3 domain-containing protein</fullName>
    </submittedName>
</protein>
<proteinExistence type="predicted"/>
<evidence type="ECO:0000313" key="3">
    <source>
        <dbReference type="EMBL" id="MEU0712426.1"/>
    </source>
</evidence>
<feature type="signal peptide" evidence="1">
    <location>
        <begin position="1"/>
        <end position="23"/>
    </location>
</feature>
<gene>
    <name evidence="3" type="ORF">ABZ508_34260</name>
</gene>
<dbReference type="Pfam" id="PF08239">
    <property type="entry name" value="SH3_3"/>
    <property type="match status" value="1"/>
</dbReference>
<dbReference type="EMBL" id="JBEXZR010000058">
    <property type="protein sequence ID" value="MEU0712426.1"/>
    <property type="molecule type" value="Genomic_DNA"/>
</dbReference>
<name>A0ABV2WGE6_9ACTN</name>
<sequence length="116" mass="12285">MRSTLIYAAVVGALLAPAAPAAAQPHTAPASMPTAVPTNPCGFHITGSSVNLRSGAGTRYASLGHLREGDDVALLGERGTWYKVRLRERSASGIREGATGWVAKRYVKKHICMQLN</sequence>
<keyword evidence="1" id="KW-0732">Signal</keyword>
<dbReference type="InterPro" id="IPR003646">
    <property type="entry name" value="SH3-like_bac-type"/>
</dbReference>
<comment type="caution">
    <text evidence="3">The sequence shown here is derived from an EMBL/GenBank/DDBJ whole genome shotgun (WGS) entry which is preliminary data.</text>
</comment>
<dbReference type="Gene3D" id="2.30.30.40">
    <property type="entry name" value="SH3 Domains"/>
    <property type="match status" value="1"/>
</dbReference>
<feature type="chain" id="PRO_5047183196" evidence="1">
    <location>
        <begin position="24"/>
        <end position="116"/>
    </location>
</feature>
<keyword evidence="4" id="KW-1185">Reference proteome</keyword>